<dbReference type="AlphaFoldDB" id="A0A146MEU6"/>
<reference evidence="1" key="1">
    <citation type="journal article" date="2016" name="Gigascience">
        <title>De novo construction of an expanded transcriptome assembly for the western tarnished plant bug, Lygus hesperus.</title>
        <authorList>
            <person name="Tassone E.E."/>
            <person name="Geib S.M."/>
            <person name="Hall B."/>
            <person name="Fabrick J.A."/>
            <person name="Brent C.S."/>
            <person name="Hull J.J."/>
        </authorList>
    </citation>
    <scope>NUCLEOTIDE SEQUENCE</scope>
</reference>
<proteinExistence type="predicted"/>
<evidence type="ECO:0000313" key="1">
    <source>
        <dbReference type="EMBL" id="JAQ18254.1"/>
    </source>
</evidence>
<organism evidence="1">
    <name type="scientific">Lygus hesperus</name>
    <name type="common">Western plant bug</name>
    <dbReference type="NCBI Taxonomy" id="30085"/>
    <lineage>
        <taxon>Eukaryota</taxon>
        <taxon>Metazoa</taxon>
        <taxon>Ecdysozoa</taxon>
        <taxon>Arthropoda</taxon>
        <taxon>Hexapoda</taxon>
        <taxon>Insecta</taxon>
        <taxon>Pterygota</taxon>
        <taxon>Neoptera</taxon>
        <taxon>Paraneoptera</taxon>
        <taxon>Hemiptera</taxon>
        <taxon>Heteroptera</taxon>
        <taxon>Panheteroptera</taxon>
        <taxon>Cimicomorpha</taxon>
        <taxon>Miridae</taxon>
        <taxon>Mirini</taxon>
        <taxon>Lygus</taxon>
    </lineage>
</organism>
<protein>
    <submittedName>
        <fullName evidence="1">Uncharacterized protein</fullName>
    </submittedName>
</protein>
<sequence>MPTSASPHPALDSVGYCAHSRVEVRTGRHSLREVFLAQSRCCLPRQQTDRSARYLQNTVSIAPNTLDSPPPCPVRRFSPVSVLCTVMQSATHPHTLHSVSWSTVGMDSSTIAAGTTHRAVRFVVASDATVWGCVSANASATTGRRPQTDPYPAAVLHYPTRYCCTPTVLRSLATCAGLHPRLQVVSPTPQRSTHPRLTAPHSHLLFPHVLQCHNCRRYRCVGMRSVVRCSHRLWYQLLLGNLQTVMVPSELLHPLTTAPLMLASWMPTTIHQHGHPATVAAMELNLILQCPWCTTAAVD</sequence>
<gene>
    <name evidence="1" type="ORF">g.37256</name>
</gene>
<accession>A0A146MEU6</accession>
<name>A0A146MEU6_LYGHE</name>
<dbReference type="EMBL" id="GDHC01000375">
    <property type="protein sequence ID" value="JAQ18254.1"/>
    <property type="molecule type" value="Transcribed_RNA"/>
</dbReference>